<proteinExistence type="predicted"/>
<evidence type="ECO:0000256" key="1">
    <source>
        <dbReference type="ARBA" id="ARBA00022679"/>
    </source>
</evidence>
<evidence type="ECO:0000313" key="2">
    <source>
        <dbReference type="EMBL" id="KAJ1689587.1"/>
    </source>
</evidence>
<dbReference type="FunFam" id="3.40.50.2000:FF:000020">
    <property type="entry name" value="Glycosyltransferase"/>
    <property type="match status" value="1"/>
</dbReference>
<evidence type="ECO:0008006" key="4">
    <source>
        <dbReference type="Google" id="ProtNLM"/>
    </source>
</evidence>
<dbReference type="Pfam" id="PF00201">
    <property type="entry name" value="UDPGT"/>
    <property type="match status" value="1"/>
</dbReference>
<dbReference type="Gene3D" id="3.40.50.2000">
    <property type="entry name" value="Glycogen Phosphorylase B"/>
    <property type="match status" value="2"/>
</dbReference>
<dbReference type="SUPFAM" id="SSF53756">
    <property type="entry name" value="UDP-Glycosyltransferase/glycogen phosphorylase"/>
    <property type="match status" value="1"/>
</dbReference>
<dbReference type="CDD" id="cd03784">
    <property type="entry name" value="GT1_Gtf-like"/>
    <property type="match status" value="1"/>
</dbReference>
<dbReference type="InterPro" id="IPR002213">
    <property type="entry name" value="UDP_glucos_trans"/>
</dbReference>
<keyword evidence="1" id="KW-0808">Transferase</keyword>
<evidence type="ECO:0000313" key="3">
    <source>
        <dbReference type="Proteomes" id="UP001151287"/>
    </source>
</evidence>
<dbReference type="Proteomes" id="UP001151287">
    <property type="component" value="Unassembled WGS sequence"/>
</dbReference>
<protein>
    <recommendedName>
        <fullName evidence="4">Glycosyltransferase</fullName>
    </recommendedName>
</protein>
<dbReference type="InterPro" id="IPR050481">
    <property type="entry name" value="UDP-glycosyltransf_plant"/>
</dbReference>
<name>A0A9Q0C9B7_9POAL</name>
<dbReference type="OrthoDB" id="5835829at2759"/>
<dbReference type="PANTHER" id="PTHR48048:SF13">
    <property type="entry name" value="GLYCOSYLTRANSFERASE"/>
    <property type="match status" value="1"/>
</dbReference>
<comment type="caution">
    <text evidence="2">The sequence shown here is derived from an EMBL/GenBank/DDBJ whole genome shotgun (WGS) entry which is preliminary data.</text>
</comment>
<reference evidence="2" key="1">
    <citation type="journal article" date="2022" name="Cell">
        <title>Repeat-based holocentromeres influence genome architecture and karyotype evolution.</title>
        <authorList>
            <person name="Hofstatter P.G."/>
            <person name="Thangavel G."/>
            <person name="Lux T."/>
            <person name="Neumann P."/>
            <person name="Vondrak T."/>
            <person name="Novak P."/>
            <person name="Zhang M."/>
            <person name="Costa L."/>
            <person name="Castellani M."/>
            <person name="Scott A."/>
            <person name="Toegelov H."/>
            <person name="Fuchs J."/>
            <person name="Mata-Sucre Y."/>
            <person name="Dias Y."/>
            <person name="Vanzela A.L.L."/>
            <person name="Huettel B."/>
            <person name="Almeida C.C.S."/>
            <person name="Simkova H."/>
            <person name="Souza G."/>
            <person name="Pedrosa-Harand A."/>
            <person name="Macas J."/>
            <person name="Mayer K.F.X."/>
            <person name="Houben A."/>
            <person name="Marques A."/>
        </authorList>
    </citation>
    <scope>NUCLEOTIDE SEQUENCE</scope>
    <source>
        <strain evidence="2">RhyBre1mFocal</strain>
    </source>
</reference>
<organism evidence="2 3">
    <name type="scientific">Rhynchospora breviuscula</name>
    <dbReference type="NCBI Taxonomy" id="2022672"/>
    <lineage>
        <taxon>Eukaryota</taxon>
        <taxon>Viridiplantae</taxon>
        <taxon>Streptophyta</taxon>
        <taxon>Embryophyta</taxon>
        <taxon>Tracheophyta</taxon>
        <taxon>Spermatophyta</taxon>
        <taxon>Magnoliopsida</taxon>
        <taxon>Liliopsida</taxon>
        <taxon>Poales</taxon>
        <taxon>Cyperaceae</taxon>
        <taxon>Cyperoideae</taxon>
        <taxon>Rhynchosporeae</taxon>
        <taxon>Rhynchospora</taxon>
    </lineage>
</organism>
<sequence>MATNGTINNLVVLYPSPGMGHLVSMIELGMLLIRHGFSVTIPIVNPPYNTGATAEFLASVSAANPSLSFHKLPPVTPSPDNTSPHHEALTFDVLELSNPGLLSFLRLASPCALIIDFFCSCAMDVARELKIPCYLFYTSGASVLATFFQIPVLHMNSSKSFRELGCEFLSIPGIPPLPANHMPVPTLDRDDKAYHGFVTMSQKMPDYDGIIINTFKSLEPSAIDAISSGKCVPPGRLTPPIYCIGPLIKSDEKHGGRECLLWLDKQPKSSVVFLCFGSIGRFSAKQIKEIAIGLEKCGQRFLWVIRTPPNPEKRFEILAEPDLDMLLPEGFLKRTSDRGFVVKSWAPQIDVLRHESVGGFVTHCGWNSVLEAVTAGVAMVAWPLYAEQWMNKVFLEEEMKLAVVVEGYDSELVAADEVDRKIKWLMESDGGRGLRERAAAVKGAANRAVAEGGESYNALVELVTVLKGK</sequence>
<gene>
    <name evidence="2" type="ORF">LUZ63_013742</name>
</gene>
<dbReference type="EMBL" id="JAMQYH010000004">
    <property type="protein sequence ID" value="KAJ1689587.1"/>
    <property type="molecule type" value="Genomic_DNA"/>
</dbReference>
<dbReference type="FunFam" id="3.40.50.2000:FF:000095">
    <property type="entry name" value="Glycosyltransferase"/>
    <property type="match status" value="1"/>
</dbReference>
<keyword evidence="3" id="KW-1185">Reference proteome</keyword>
<accession>A0A9Q0C9B7</accession>
<dbReference type="AlphaFoldDB" id="A0A9Q0C9B7"/>
<dbReference type="GO" id="GO:0035251">
    <property type="term" value="F:UDP-glucosyltransferase activity"/>
    <property type="evidence" value="ECO:0007669"/>
    <property type="project" value="InterPro"/>
</dbReference>
<dbReference type="PANTHER" id="PTHR48048">
    <property type="entry name" value="GLYCOSYLTRANSFERASE"/>
    <property type="match status" value="1"/>
</dbReference>